<comment type="similarity">
    <text evidence="2">Belongs to the bacterial solute-binding protein 5 family.</text>
</comment>
<dbReference type="Gene3D" id="3.40.190.10">
    <property type="entry name" value="Periplasmic binding protein-like II"/>
    <property type="match status" value="2"/>
</dbReference>
<proteinExistence type="inferred from homology"/>
<dbReference type="Proteomes" id="UP000321058">
    <property type="component" value="Unassembled WGS sequence"/>
</dbReference>
<keyword evidence="8" id="KW-1185">Reference proteome</keyword>
<dbReference type="InterPro" id="IPR039424">
    <property type="entry name" value="SBP_5"/>
</dbReference>
<dbReference type="Gene3D" id="3.10.105.10">
    <property type="entry name" value="Dipeptide-binding Protein, Domain 3"/>
    <property type="match status" value="2"/>
</dbReference>
<reference evidence="7 8" key="1">
    <citation type="submission" date="2019-07" db="EMBL/GenBank/DDBJ databases">
        <title>Whole genome shotgun sequence of Reyranella soli NBRC 108950.</title>
        <authorList>
            <person name="Hosoyama A."/>
            <person name="Uohara A."/>
            <person name="Ohji S."/>
            <person name="Ichikawa N."/>
        </authorList>
    </citation>
    <scope>NUCLEOTIDE SEQUENCE [LARGE SCALE GENOMIC DNA]</scope>
    <source>
        <strain evidence="7 8">NBRC 108950</strain>
    </source>
</reference>
<evidence type="ECO:0000256" key="3">
    <source>
        <dbReference type="ARBA" id="ARBA00022448"/>
    </source>
</evidence>
<feature type="chain" id="PRO_5022122712" description="Solute-binding protein family 5 domain-containing protein" evidence="5">
    <location>
        <begin position="35"/>
        <end position="582"/>
    </location>
</feature>
<keyword evidence="4 5" id="KW-0732">Signal</keyword>
<organism evidence="7 8">
    <name type="scientific">Reyranella soli</name>
    <dbReference type="NCBI Taxonomy" id="1230389"/>
    <lineage>
        <taxon>Bacteria</taxon>
        <taxon>Pseudomonadati</taxon>
        <taxon>Pseudomonadota</taxon>
        <taxon>Alphaproteobacteria</taxon>
        <taxon>Hyphomicrobiales</taxon>
        <taxon>Reyranellaceae</taxon>
        <taxon>Reyranella</taxon>
    </lineage>
</organism>
<dbReference type="OrthoDB" id="8144175at2"/>
<dbReference type="InterPro" id="IPR006311">
    <property type="entry name" value="TAT_signal"/>
</dbReference>
<evidence type="ECO:0000256" key="1">
    <source>
        <dbReference type="ARBA" id="ARBA00004418"/>
    </source>
</evidence>
<keyword evidence="3" id="KW-0813">Transport</keyword>
<dbReference type="Pfam" id="PF00496">
    <property type="entry name" value="SBP_bac_5"/>
    <property type="match status" value="1"/>
</dbReference>
<dbReference type="CDD" id="cd00995">
    <property type="entry name" value="PBP2_NikA_DppA_OppA_like"/>
    <property type="match status" value="1"/>
</dbReference>
<sequence>MSTRSSSNVTPSRRTVLQASLASALTAVAGPGRAATPFFKLYMMIPNNQPARMVWGTLAAAQMSRIGIDVVSSFAPFTVIGPRRAKGDGKTHVDGGWDCYLERYLYSSIKPSPYALFGSTEMPPNGQNFYYVDDKEIDRSLRAVDSSLNEADRLKAYHDFEKRWYDIQPMTILFYPQDVVAVNPKLKGFDATTYTPTFYPQPERWTIEGAGADATAAFASWQPPSSLIPMYSIGYSDSNVFGPAYNRLYEYKSWEDKTLVPALATGHTMSADGKHWVVTLRQGVKWHSGEEFTAEDVKFTWDTMMNKAYGSQLQAVCARVFGDTSAYKVTGKHEITVDLPTYSIDFLNTLMGAFAIMPAHAYKDIKPEALRSHVASTWLGSYTVKTSDGKSFTARGAVGTGPWIPMGFDPARKAYGFKRNEAYWKPHTGNVKTFYVVNINGTDSVLSALKAGEIDAHDPMYDIGPVVSTIDPKWGKVLTFDSYKWQHICYNLKHPVFGLGIETPLGKSDPSRAAEAAAYIRQAISHAMPREQIVKEIAGGYGNPGTVPMAWSAPEYDHDLLKPIAYDLDLARKYMEKAGYVY</sequence>
<dbReference type="SUPFAM" id="SSF53850">
    <property type="entry name" value="Periplasmic binding protein-like II"/>
    <property type="match status" value="2"/>
</dbReference>
<accession>A0A512NE09</accession>
<feature type="signal peptide" evidence="5">
    <location>
        <begin position="1"/>
        <end position="34"/>
    </location>
</feature>
<evidence type="ECO:0000256" key="4">
    <source>
        <dbReference type="ARBA" id="ARBA00022729"/>
    </source>
</evidence>
<comment type="caution">
    <text evidence="7">The sequence shown here is derived from an EMBL/GenBank/DDBJ whole genome shotgun (WGS) entry which is preliminary data.</text>
</comment>
<dbReference type="RefSeq" id="WP_147151544.1">
    <property type="nucleotide sequence ID" value="NZ_BKAJ01000075.1"/>
</dbReference>
<protein>
    <recommendedName>
        <fullName evidence="6">Solute-binding protein family 5 domain-containing protein</fullName>
    </recommendedName>
</protein>
<evidence type="ECO:0000259" key="6">
    <source>
        <dbReference type="Pfam" id="PF00496"/>
    </source>
</evidence>
<name>A0A512NE09_9HYPH</name>
<evidence type="ECO:0000256" key="2">
    <source>
        <dbReference type="ARBA" id="ARBA00005695"/>
    </source>
</evidence>
<evidence type="ECO:0000313" key="8">
    <source>
        <dbReference type="Proteomes" id="UP000321058"/>
    </source>
</evidence>
<dbReference type="AlphaFoldDB" id="A0A512NE09"/>
<dbReference type="EMBL" id="BKAJ01000075">
    <property type="protein sequence ID" value="GEP57168.1"/>
    <property type="molecule type" value="Genomic_DNA"/>
</dbReference>
<dbReference type="GO" id="GO:1904680">
    <property type="term" value="F:peptide transmembrane transporter activity"/>
    <property type="evidence" value="ECO:0007669"/>
    <property type="project" value="TreeGrafter"/>
</dbReference>
<dbReference type="PROSITE" id="PS51318">
    <property type="entry name" value="TAT"/>
    <property type="match status" value="1"/>
</dbReference>
<evidence type="ECO:0000256" key="5">
    <source>
        <dbReference type="SAM" id="SignalP"/>
    </source>
</evidence>
<dbReference type="PANTHER" id="PTHR30290:SF9">
    <property type="entry name" value="OLIGOPEPTIDE-BINDING PROTEIN APPA"/>
    <property type="match status" value="1"/>
</dbReference>
<dbReference type="GO" id="GO:0015833">
    <property type="term" value="P:peptide transport"/>
    <property type="evidence" value="ECO:0007669"/>
    <property type="project" value="TreeGrafter"/>
</dbReference>
<gene>
    <name evidence="7" type="ORF">RSO01_43340</name>
</gene>
<dbReference type="PANTHER" id="PTHR30290">
    <property type="entry name" value="PERIPLASMIC BINDING COMPONENT OF ABC TRANSPORTER"/>
    <property type="match status" value="1"/>
</dbReference>
<evidence type="ECO:0000313" key="7">
    <source>
        <dbReference type="EMBL" id="GEP57168.1"/>
    </source>
</evidence>
<dbReference type="InterPro" id="IPR000914">
    <property type="entry name" value="SBP_5_dom"/>
</dbReference>
<feature type="domain" description="Solute-binding protein family 5" evidence="6">
    <location>
        <begin position="258"/>
        <end position="580"/>
    </location>
</feature>
<comment type="subcellular location">
    <subcellularLocation>
        <location evidence="1">Periplasm</location>
    </subcellularLocation>
</comment>